<dbReference type="CDD" id="cd00067">
    <property type="entry name" value="GAL4"/>
    <property type="match status" value="1"/>
</dbReference>
<evidence type="ECO:0000256" key="5">
    <source>
        <dbReference type="ARBA" id="ARBA00023163"/>
    </source>
</evidence>
<dbReference type="GO" id="GO:0000981">
    <property type="term" value="F:DNA-binding transcription factor activity, RNA polymerase II-specific"/>
    <property type="evidence" value="ECO:0007669"/>
    <property type="project" value="InterPro"/>
</dbReference>
<dbReference type="InterPro" id="IPR001138">
    <property type="entry name" value="Zn2Cys6_DnaBD"/>
</dbReference>
<feature type="domain" description="Zn(2)-C6 fungal-type" evidence="7">
    <location>
        <begin position="9"/>
        <end position="39"/>
    </location>
</feature>
<keyword evidence="3" id="KW-0805">Transcription regulation</keyword>
<dbReference type="GO" id="GO:0003677">
    <property type="term" value="F:DNA binding"/>
    <property type="evidence" value="ECO:0007669"/>
    <property type="project" value="UniProtKB-KW"/>
</dbReference>
<dbReference type="GO" id="GO:0006351">
    <property type="term" value="P:DNA-templated transcription"/>
    <property type="evidence" value="ECO:0007669"/>
    <property type="project" value="InterPro"/>
</dbReference>
<evidence type="ECO:0000256" key="4">
    <source>
        <dbReference type="ARBA" id="ARBA00023125"/>
    </source>
</evidence>
<dbReference type="EMBL" id="KZ613971">
    <property type="protein sequence ID" value="PMD29744.1"/>
    <property type="molecule type" value="Genomic_DNA"/>
</dbReference>
<dbReference type="GO" id="GO:0005634">
    <property type="term" value="C:nucleus"/>
    <property type="evidence" value="ECO:0007669"/>
    <property type="project" value="UniProtKB-SubCell"/>
</dbReference>
<organism evidence="8 9">
    <name type="scientific">Hyaloscypha variabilis (strain UAMH 11265 / GT02V1 / F)</name>
    <name type="common">Meliniomyces variabilis</name>
    <dbReference type="NCBI Taxonomy" id="1149755"/>
    <lineage>
        <taxon>Eukaryota</taxon>
        <taxon>Fungi</taxon>
        <taxon>Dikarya</taxon>
        <taxon>Ascomycota</taxon>
        <taxon>Pezizomycotina</taxon>
        <taxon>Leotiomycetes</taxon>
        <taxon>Helotiales</taxon>
        <taxon>Hyaloscyphaceae</taxon>
        <taxon>Hyaloscypha</taxon>
        <taxon>Hyaloscypha variabilis</taxon>
    </lineage>
</organism>
<dbReference type="Gene3D" id="4.10.240.10">
    <property type="entry name" value="Zn(2)-C6 fungal-type DNA-binding domain"/>
    <property type="match status" value="1"/>
</dbReference>
<keyword evidence="2" id="KW-0479">Metal-binding</keyword>
<comment type="subcellular location">
    <subcellularLocation>
        <location evidence="1">Nucleus</location>
    </subcellularLocation>
</comment>
<dbReference type="InterPro" id="IPR036864">
    <property type="entry name" value="Zn2-C6_fun-type_DNA-bd_sf"/>
</dbReference>
<dbReference type="SMART" id="SM00066">
    <property type="entry name" value="GAL4"/>
    <property type="match status" value="1"/>
</dbReference>
<evidence type="ECO:0000256" key="2">
    <source>
        <dbReference type="ARBA" id="ARBA00022723"/>
    </source>
</evidence>
<evidence type="ECO:0000259" key="7">
    <source>
        <dbReference type="PROSITE" id="PS50048"/>
    </source>
</evidence>
<dbReference type="InterPro" id="IPR007219">
    <property type="entry name" value="XnlR_reg_dom"/>
</dbReference>
<keyword evidence="6" id="KW-0539">Nucleus</keyword>
<dbReference type="SUPFAM" id="SSF57701">
    <property type="entry name" value="Zn2/Cys6 DNA-binding domain"/>
    <property type="match status" value="1"/>
</dbReference>
<dbReference type="PANTHER" id="PTHR46910">
    <property type="entry name" value="TRANSCRIPTION FACTOR PDR1"/>
    <property type="match status" value="1"/>
</dbReference>
<dbReference type="PROSITE" id="PS50048">
    <property type="entry name" value="ZN2_CY6_FUNGAL_2"/>
    <property type="match status" value="1"/>
</dbReference>
<evidence type="ECO:0000256" key="3">
    <source>
        <dbReference type="ARBA" id="ARBA00023015"/>
    </source>
</evidence>
<evidence type="ECO:0000256" key="6">
    <source>
        <dbReference type="ARBA" id="ARBA00023242"/>
    </source>
</evidence>
<dbReference type="Pfam" id="PF00172">
    <property type="entry name" value="Zn_clus"/>
    <property type="match status" value="1"/>
</dbReference>
<name>A0A2J6QU05_HYAVF</name>
<evidence type="ECO:0000313" key="9">
    <source>
        <dbReference type="Proteomes" id="UP000235786"/>
    </source>
</evidence>
<proteinExistence type="predicted"/>
<dbReference type="Proteomes" id="UP000235786">
    <property type="component" value="Unassembled WGS sequence"/>
</dbReference>
<dbReference type="GO" id="GO:0008270">
    <property type="term" value="F:zinc ion binding"/>
    <property type="evidence" value="ECO:0007669"/>
    <property type="project" value="InterPro"/>
</dbReference>
<keyword evidence="9" id="KW-1185">Reference proteome</keyword>
<evidence type="ECO:0000256" key="1">
    <source>
        <dbReference type="ARBA" id="ARBA00004123"/>
    </source>
</evidence>
<dbReference type="OrthoDB" id="2123952at2759"/>
<dbReference type="AlphaFoldDB" id="A0A2J6QU05"/>
<dbReference type="PANTHER" id="PTHR46910:SF37">
    <property type="entry name" value="ZN(II)2CYS6 TRANSCRIPTION FACTOR (EUROFUNG)"/>
    <property type="match status" value="1"/>
</dbReference>
<accession>A0A2J6QU05</accession>
<keyword evidence="4" id="KW-0238">DNA-binding</keyword>
<dbReference type="STRING" id="1149755.A0A2J6QU05"/>
<reference evidence="8 9" key="1">
    <citation type="submission" date="2016-04" db="EMBL/GenBank/DDBJ databases">
        <title>A degradative enzymes factory behind the ericoid mycorrhizal symbiosis.</title>
        <authorList>
            <consortium name="DOE Joint Genome Institute"/>
            <person name="Martino E."/>
            <person name="Morin E."/>
            <person name="Grelet G."/>
            <person name="Kuo A."/>
            <person name="Kohler A."/>
            <person name="Daghino S."/>
            <person name="Barry K."/>
            <person name="Choi C."/>
            <person name="Cichocki N."/>
            <person name="Clum A."/>
            <person name="Copeland A."/>
            <person name="Hainaut M."/>
            <person name="Haridas S."/>
            <person name="Labutti K."/>
            <person name="Lindquist E."/>
            <person name="Lipzen A."/>
            <person name="Khouja H.-R."/>
            <person name="Murat C."/>
            <person name="Ohm R."/>
            <person name="Olson A."/>
            <person name="Spatafora J."/>
            <person name="Veneault-Fourrey C."/>
            <person name="Henrissat B."/>
            <person name="Grigoriev I."/>
            <person name="Martin F."/>
            <person name="Perotto S."/>
        </authorList>
    </citation>
    <scope>NUCLEOTIDE SEQUENCE [LARGE SCALE GENOMIC DNA]</scope>
    <source>
        <strain evidence="8 9">F</strain>
    </source>
</reference>
<dbReference type="Pfam" id="PF04082">
    <property type="entry name" value="Fungal_trans"/>
    <property type="match status" value="1"/>
</dbReference>
<dbReference type="CDD" id="cd12148">
    <property type="entry name" value="fungal_TF_MHR"/>
    <property type="match status" value="1"/>
</dbReference>
<dbReference type="InterPro" id="IPR050987">
    <property type="entry name" value="AtrR-like"/>
</dbReference>
<keyword evidence="5" id="KW-0804">Transcription</keyword>
<protein>
    <recommendedName>
        <fullName evidence="7">Zn(2)-C6 fungal-type domain-containing protein</fullName>
    </recommendedName>
</protein>
<evidence type="ECO:0000313" key="8">
    <source>
        <dbReference type="EMBL" id="PMD29744.1"/>
    </source>
</evidence>
<gene>
    <name evidence="8" type="ORF">L207DRAFT_503553</name>
</gene>
<sequence>MQQSAPRKACDLCYNKRIKCDGQKPICSHCVIYKRECTHTAASRKTSARKQGSNEGEGHLKSRLKDLETRLSQALQNISKLEGLVSELSASPISLSPVRNLPGDEAGFFETRHHASMELPPPSEVLPAVENYLTTFNSVLPLFHSGALLKSIHNWYWYPDQRDCVSWAAINVVLALAYRGNNPVDMFSTKDTAEYLNKAQSVLTEVTMRGVNLINVQVLAGLVLLYQGAQDMGPPTMLVATALRLAHSLRLQSRRSSEHLDSSDALQRNRVFWIIYILDRDISMRIKQAPLQQDSDIDLDLPPEEPDEDEAGFVVSADGRFRLNFFRARVQLARIQGKLYDCLYSVRAQTRPETRADNMTQIRHMLDDWISHVPHSFSPSALSQACSPGMLRYFGILYGTRLSCLSLVSMAHSWDARWMEKLQDYGCRAATGNAAMPVPLVAPLPEGWETLVNESREFMKLSMSMEGKDAAFVWITACAYVSGLVCLTANNMCQPNHGSLKFDRRLVDMALLHVEEMVLQTSHEPLRRIGEACKELVRYDRMAFQEGHRNDRVLAGQVLSEEVLPFYFVENGAEHVYGLKEPVTILGPLYISA</sequence>
<dbReference type="SMART" id="SM00906">
    <property type="entry name" value="Fungal_trans"/>
    <property type="match status" value="1"/>
</dbReference>